<evidence type="ECO:0000256" key="2">
    <source>
        <dbReference type="RuleBase" id="RU003616"/>
    </source>
</evidence>
<dbReference type="PROSITE" id="PS01031">
    <property type="entry name" value="SHSP"/>
    <property type="match status" value="1"/>
</dbReference>
<dbReference type="RefSeq" id="WP_155174096.1">
    <property type="nucleotide sequence ID" value="NZ_BAAAFL010000012.1"/>
</dbReference>
<evidence type="ECO:0000313" key="5">
    <source>
        <dbReference type="Proteomes" id="UP000798808"/>
    </source>
</evidence>
<dbReference type="Gene3D" id="2.60.40.790">
    <property type="match status" value="1"/>
</dbReference>
<dbReference type="CDD" id="cd06464">
    <property type="entry name" value="ACD_sHsps-like"/>
    <property type="match status" value="1"/>
</dbReference>
<dbReference type="EMBL" id="SMLW01000612">
    <property type="protein sequence ID" value="MTI27090.1"/>
    <property type="molecule type" value="Genomic_DNA"/>
</dbReference>
<keyword evidence="5" id="KW-1185">Reference proteome</keyword>
<organism evidence="4 5">
    <name type="scientific">Fulvivirga kasyanovii</name>
    <dbReference type="NCBI Taxonomy" id="396812"/>
    <lineage>
        <taxon>Bacteria</taxon>
        <taxon>Pseudomonadati</taxon>
        <taxon>Bacteroidota</taxon>
        <taxon>Cytophagia</taxon>
        <taxon>Cytophagales</taxon>
        <taxon>Fulvivirgaceae</taxon>
        <taxon>Fulvivirga</taxon>
    </lineage>
</organism>
<proteinExistence type="inferred from homology"/>
<name>A0ABW9RVR4_9BACT</name>
<dbReference type="Pfam" id="PF00011">
    <property type="entry name" value="HSP20"/>
    <property type="match status" value="1"/>
</dbReference>
<comment type="similarity">
    <text evidence="1 2">Belongs to the small heat shock protein (HSP20) family.</text>
</comment>
<dbReference type="PANTHER" id="PTHR11527">
    <property type="entry name" value="HEAT-SHOCK PROTEIN 20 FAMILY MEMBER"/>
    <property type="match status" value="1"/>
</dbReference>
<evidence type="ECO:0000259" key="3">
    <source>
        <dbReference type="PROSITE" id="PS01031"/>
    </source>
</evidence>
<reference evidence="4 5" key="1">
    <citation type="submission" date="2019-02" db="EMBL/GenBank/DDBJ databases">
        <authorList>
            <person name="Goldberg S.R."/>
            <person name="Haltli B.A."/>
            <person name="Correa H."/>
            <person name="Russell K.G."/>
        </authorList>
    </citation>
    <scope>NUCLEOTIDE SEQUENCE [LARGE SCALE GENOMIC DNA]</scope>
    <source>
        <strain evidence="4 5">JCM 16186</strain>
    </source>
</reference>
<evidence type="ECO:0000256" key="1">
    <source>
        <dbReference type="PROSITE-ProRule" id="PRU00285"/>
    </source>
</evidence>
<dbReference type="InterPro" id="IPR031107">
    <property type="entry name" value="Small_HSP"/>
</dbReference>
<dbReference type="SUPFAM" id="SSF49764">
    <property type="entry name" value="HSP20-like chaperones"/>
    <property type="match status" value="1"/>
</dbReference>
<accession>A0ABW9RVR4</accession>
<gene>
    <name evidence="4" type="ORF">E1163_19190</name>
</gene>
<comment type="caution">
    <text evidence="4">The sequence shown here is derived from an EMBL/GenBank/DDBJ whole genome shotgun (WGS) entry which is preliminary data.</text>
</comment>
<dbReference type="InterPro" id="IPR002068">
    <property type="entry name" value="A-crystallin/Hsp20_dom"/>
</dbReference>
<dbReference type="InterPro" id="IPR008978">
    <property type="entry name" value="HSP20-like_chaperone"/>
</dbReference>
<evidence type="ECO:0000313" key="4">
    <source>
        <dbReference type="EMBL" id="MTI27090.1"/>
    </source>
</evidence>
<feature type="domain" description="SHSP" evidence="3">
    <location>
        <begin position="32"/>
        <end position="145"/>
    </location>
</feature>
<sequence length="145" mass="16573">MGLVTTSNPSFSSLFDDFFNTELGDWRRQNYSSTDTTLPKVNIKENDDAFMVEMAAPGMKKGDFNIQLYNNVLTISSEKKEDNEDYNFRYSRREFAYRSFQRAFTLPESADGQKIGAAYEEGILTITIPKKEESKPQPPITISIN</sequence>
<protein>
    <submittedName>
        <fullName evidence="4">Hsp20/alpha crystallin family protein</fullName>
    </submittedName>
</protein>
<dbReference type="Proteomes" id="UP000798808">
    <property type="component" value="Unassembled WGS sequence"/>
</dbReference>